<organism evidence="1 2">
    <name type="scientific">Methanobrevibacter olleyae</name>
    <dbReference type="NCBI Taxonomy" id="294671"/>
    <lineage>
        <taxon>Archaea</taxon>
        <taxon>Methanobacteriati</taxon>
        <taxon>Methanobacteriota</taxon>
        <taxon>Methanomada group</taxon>
        <taxon>Methanobacteria</taxon>
        <taxon>Methanobacteriales</taxon>
        <taxon>Methanobacteriaceae</taxon>
        <taxon>Methanobrevibacter</taxon>
    </lineage>
</organism>
<accession>A0A1I4HZ75</accession>
<name>A0A1I4HZ75_METOL</name>
<sequence length="106" mass="12565">MTLYIKISRFQLNDFESIKKISRFQLNDFESIKKISRFQLNDFESIKKISRFQLNDFESIKKYQDSLFFSINNFKVSLVMTLAILSKTQEVIGIESRINLLVVTIK</sequence>
<proteinExistence type="predicted"/>
<evidence type="ECO:0000313" key="1">
    <source>
        <dbReference type="EMBL" id="SFL47137.1"/>
    </source>
</evidence>
<protein>
    <submittedName>
        <fullName evidence="1">Uncharacterized protein</fullName>
    </submittedName>
</protein>
<dbReference type="AlphaFoldDB" id="A0A1I4HZ75"/>
<evidence type="ECO:0000313" key="2">
    <source>
        <dbReference type="Proteomes" id="UP000183442"/>
    </source>
</evidence>
<gene>
    <name evidence="1" type="ORF">SAMN02910297_00966</name>
</gene>
<dbReference type="EMBL" id="FOTL01000013">
    <property type="protein sequence ID" value="SFL47137.1"/>
    <property type="molecule type" value="Genomic_DNA"/>
</dbReference>
<reference evidence="2" key="1">
    <citation type="submission" date="2016-10" db="EMBL/GenBank/DDBJ databases">
        <authorList>
            <person name="Varghese N."/>
        </authorList>
    </citation>
    <scope>NUCLEOTIDE SEQUENCE [LARGE SCALE GENOMIC DNA]</scope>
    <source>
        <strain evidence="2">DSM 16632</strain>
    </source>
</reference>
<dbReference type="Proteomes" id="UP000183442">
    <property type="component" value="Unassembled WGS sequence"/>
</dbReference>